<keyword evidence="3" id="KW-1185">Reference proteome</keyword>
<dbReference type="RefSeq" id="WP_003980499.1">
    <property type="nucleotide sequence ID" value="NZ_CP094298.1"/>
</dbReference>
<evidence type="ECO:0000313" key="3">
    <source>
        <dbReference type="Proteomes" id="UP000829494"/>
    </source>
</evidence>
<dbReference type="Proteomes" id="UP000829494">
    <property type="component" value="Chromosome"/>
</dbReference>
<evidence type="ECO:0000256" key="1">
    <source>
        <dbReference type="SAM" id="SignalP"/>
    </source>
</evidence>
<evidence type="ECO:0008006" key="4">
    <source>
        <dbReference type="Google" id="ProtNLM"/>
    </source>
</evidence>
<name>A0ABY3YTB7_STRRM</name>
<sequence length="213" mass="22157">MRSVIRRKVTVSLTALATMSTLSTACATSAGANAGSREARPAYASVTGSAEFTLPYVKDDDVRSFTFDAHAAPYSKPLPGIPTGLPTDARGTVKVSHYSAGRDITYTSEGRVDCLVTGPHTATLTAVITKVSAGGPPWVGKRLGFSVHDGGADQGRSRDRVGFSWEMVNLLPGGTAETPEAQVGTCMAPAPYAPVTKGGYTVHHADLLPPPRG</sequence>
<reference evidence="2 3" key="1">
    <citation type="submission" date="2022-03" db="EMBL/GenBank/DDBJ databases">
        <title>Complete genome of Streptomyces rimosus ssp. rimosus R7 (=ATCC 10970).</title>
        <authorList>
            <person name="Beganovic S."/>
            <person name="Ruckert C."/>
            <person name="Busche T."/>
            <person name="Kalinowski J."/>
            <person name="Wittmann C."/>
        </authorList>
    </citation>
    <scope>NUCLEOTIDE SEQUENCE [LARGE SCALE GENOMIC DNA]</scope>
    <source>
        <strain evidence="2 3">R7</strain>
    </source>
</reference>
<keyword evidence="1" id="KW-0732">Signal</keyword>
<proteinExistence type="predicted"/>
<accession>A0ABY3YTB7</accession>
<dbReference type="GeneID" id="66860076"/>
<protein>
    <recommendedName>
        <fullName evidence="4">Lipoprotein</fullName>
    </recommendedName>
</protein>
<dbReference type="PROSITE" id="PS51257">
    <property type="entry name" value="PROKAR_LIPOPROTEIN"/>
    <property type="match status" value="1"/>
</dbReference>
<gene>
    <name evidence="2" type="ORF">SRIMR7_01655</name>
</gene>
<feature type="chain" id="PRO_5046760921" description="Lipoprotein" evidence="1">
    <location>
        <begin position="28"/>
        <end position="213"/>
    </location>
</feature>
<dbReference type="EMBL" id="CP094298">
    <property type="protein sequence ID" value="UNZ00841.1"/>
    <property type="molecule type" value="Genomic_DNA"/>
</dbReference>
<organism evidence="2 3">
    <name type="scientific">Streptomyces rimosus subsp. rimosus</name>
    <dbReference type="NCBI Taxonomy" id="132474"/>
    <lineage>
        <taxon>Bacteria</taxon>
        <taxon>Bacillati</taxon>
        <taxon>Actinomycetota</taxon>
        <taxon>Actinomycetes</taxon>
        <taxon>Kitasatosporales</taxon>
        <taxon>Streptomycetaceae</taxon>
        <taxon>Streptomyces</taxon>
    </lineage>
</organism>
<evidence type="ECO:0000313" key="2">
    <source>
        <dbReference type="EMBL" id="UNZ00841.1"/>
    </source>
</evidence>
<feature type="signal peptide" evidence="1">
    <location>
        <begin position="1"/>
        <end position="27"/>
    </location>
</feature>